<evidence type="ECO:0000313" key="4">
    <source>
        <dbReference type="EMBL" id="KAK4256929.1"/>
    </source>
</evidence>
<evidence type="ECO:0000256" key="2">
    <source>
        <dbReference type="SAM" id="MobiDB-lite"/>
    </source>
</evidence>
<protein>
    <submittedName>
        <fullName evidence="4">Uncharacterized protein</fullName>
    </submittedName>
</protein>
<feature type="transmembrane region" description="Helical" evidence="3">
    <location>
        <begin position="160"/>
        <end position="181"/>
    </location>
</feature>
<organism evidence="4 5">
    <name type="scientific">Acacia crassicarpa</name>
    <name type="common">northern wattle</name>
    <dbReference type="NCBI Taxonomy" id="499986"/>
    <lineage>
        <taxon>Eukaryota</taxon>
        <taxon>Viridiplantae</taxon>
        <taxon>Streptophyta</taxon>
        <taxon>Embryophyta</taxon>
        <taxon>Tracheophyta</taxon>
        <taxon>Spermatophyta</taxon>
        <taxon>Magnoliopsida</taxon>
        <taxon>eudicotyledons</taxon>
        <taxon>Gunneridae</taxon>
        <taxon>Pentapetalae</taxon>
        <taxon>rosids</taxon>
        <taxon>fabids</taxon>
        <taxon>Fabales</taxon>
        <taxon>Fabaceae</taxon>
        <taxon>Caesalpinioideae</taxon>
        <taxon>mimosoid clade</taxon>
        <taxon>Acacieae</taxon>
        <taxon>Acacia</taxon>
    </lineage>
</organism>
<dbReference type="EMBL" id="JAWXYG010000012">
    <property type="protein sequence ID" value="KAK4256929.1"/>
    <property type="molecule type" value="Genomic_DNA"/>
</dbReference>
<feature type="coiled-coil region" evidence="1">
    <location>
        <begin position="1"/>
        <end position="28"/>
    </location>
</feature>
<evidence type="ECO:0000256" key="3">
    <source>
        <dbReference type="SAM" id="Phobius"/>
    </source>
</evidence>
<gene>
    <name evidence="4" type="ORF">QN277_006587</name>
</gene>
<keyword evidence="5" id="KW-1185">Reference proteome</keyword>
<keyword evidence="1" id="KW-0175">Coiled coil</keyword>
<proteinExistence type="predicted"/>
<accession>A0AAE1M9J2</accession>
<feature type="region of interest" description="Disordered" evidence="2">
    <location>
        <begin position="112"/>
        <end position="133"/>
    </location>
</feature>
<reference evidence="4" key="1">
    <citation type="submission" date="2023-10" db="EMBL/GenBank/DDBJ databases">
        <title>Chromosome-level genome of the transformable northern wattle, Acacia crassicarpa.</title>
        <authorList>
            <person name="Massaro I."/>
            <person name="Sinha N.R."/>
            <person name="Poethig S."/>
            <person name="Leichty A.R."/>
        </authorList>
    </citation>
    <scope>NUCLEOTIDE SEQUENCE</scope>
    <source>
        <strain evidence="4">Acra3RX</strain>
        <tissue evidence="4">Leaf</tissue>
    </source>
</reference>
<name>A0AAE1M9J2_9FABA</name>
<evidence type="ECO:0000256" key="1">
    <source>
        <dbReference type="SAM" id="Coils"/>
    </source>
</evidence>
<keyword evidence="3" id="KW-0472">Membrane</keyword>
<keyword evidence="3" id="KW-0812">Transmembrane</keyword>
<comment type="caution">
    <text evidence="4">The sequence shown here is derived from an EMBL/GenBank/DDBJ whole genome shotgun (WGS) entry which is preliminary data.</text>
</comment>
<keyword evidence="3" id="KW-1133">Transmembrane helix</keyword>
<sequence>MEAKGKERDELEEVYNNLERDWNAYKQSKSRTRRVCSTNSDITVKAVQLIHNSPRHLMSQLQGSTVEIARDASMFKGRRIFEAMNDAGEDDMGQVIRSLTFCDSEDEANGCTGQLHSSSSSSSSSPIFSGEEKAKVEGVKDSVCVVTDTERKRKINGGRYIVMLGGFSIALLIFAIFMRFATSYGGFEGILVPT</sequence>
<evidence type="ECO:0000313" key="5">
    <source>
        <dbReference type="Proteomes" id="UP001293593"/>
    </source>
</evidence>
<dbReference type="AlphaFoldDB" id="A0AAE1M9J2"/>
<dbReference type="Proteomes" id="UP001293593">
    <property type="component" value="Unassembled WGS sequence"/>
</dbReference>